<dbReference type="InterPro" id="IPR002539">
    <property type="entry name" value="MaoC-like_dom"/>
</dbReference>
<evidence type="ECO:0000313" key="2">
    <source>
        <dbReference type="EMBL" id="MFD1510251.1"/>
    </source>
</evidence>
<accession>A0ABW4EHU6</accession>
<evidence type="ECO:0000313" key="3">
    <source>
        <dbReference type="Proteomes" id="UP001597186"/>
    </source>
</evidence>
<dbReference type="PANTHER" id="PTHR43437:SF3">
    <property type="entry name" value="HYDROXYACYL-THIOESTER DEHYDRATASE TYPE 2, MITOCHONDRIAL"/>
    <property type="match status" value="1"/>
</dbReference>
<feature type="domain" description="MaoC-like" evidence="1">
    <location>
        <begin position="12"/>
        <end position="102"/>
    </location>
</feature>
<dbReference type="CDD" id="cd03441">
    <property type="entry name" value="R_hydratase_like"/>
    <property type="match status" value="1"/>
</dbReference>
<dbReference type="Proteomes" id="UP001597186">
    <property type="component" value="Unassembled WGS sequence"/>
</dbReference>
<reference evidence="3" key="1">
    <citation type="journal article" date="2019" name="Int. J. Syst. Evol. Microbiol.">
        <title>The Global Catalogue of Microorganisms (GCM) 10K type strain sequencing project: providing services to taxonomists for standard genome sequencing and annotation.</title>
        <authorList>
            <consortium name="The Broad Institute Genomics Platform"/>
            <consortium name="The Broad Institute Genome Sequencing Center for Infectious Disease"/>
            <person name="Wu L."/>
            <person name="Ma J."/>
        </authorList>
    </citation>
    <scope>NUCLEOTIDE SEQUENCE [LARGE SCALE GENOMIC DNA]</scope>
    <source>
        <strain evidence="3">CGMCC 1.12477</strain>
    </source>
</reference>
<evidence type="ECO:0000259" key="1">
    <source>
        <dbReference type="Pfam" id="PF01575"/>
    </source>
</evidence>
<name>A0ABW4EHU6_9RHOB</name>
<dbReference type="InterPro" id="IPR029069">
    <property type="entry name" value="HotDog_dom_sf"/>
</dbReference>
<dbReference type="PANTHER" id="PTHR43437">
    <property type="entry name" value="HYDROXYACYL-THIOESTER DEHYDRATASE TYPE 2, MITOCHONDRIAL-RELATED"/>
    <property type="match status" value="1"/>
</dbReference>
<organism evidence="2 3">
    <name type="scientific">Lacimonas salitolerans</name>
    <dbReference type="NCBI Taxonomy" id="1323750"/>
    <lineage>
        <taxon>Bacteria</taxon>
        <taxon>Pseudomonadati</taxon>
        <taxon>Pseudomonadota</taxon>
        <taxon>Alphaproteobacteria</taxon>
        <taxon>Rhodobacterales</taxon>
        <taxon>Paracoccaceae</taxon>
        <taxon>Lacimonas</taxon>
    </lineage>
</organism>
<keyword evidence="3" id="KW-1185">Reference proteome</keyword>
<dbReference type="Pfam" id="PF01575">
    <property type="entry name" value="MaoC_dehydratas"/>
    <property type="match status" value="1"/>
</dbReference>
<dbReference type="EMBL" id="JBHUDD010000059">
    <property type="protein sequence ID" value="MFD1510251.1"/>
    <property type="molecule type" value="Genomic_DNA"/>
</dbReference>
<dbReference type="InterPro" id="IPR050965">
    <property type="entry name" value="UPF0336/Enoyl-CoA_hydratase"/>
</dbReference>
<proteinExistence type="predicted"/>
<protein>
    <submittedName>
        <fullName evidence="2">MaoC family dehydratase</fullName>
    </submittedName>
</protein>
<sequence>MTDFPPTLPPLTLATNPDTTRAYAALTQDWNPIHLEAEAAAKAGFDRPIAHGTMALNLAVQAVAQGSDNALRIADLTIRFTAPTWVGQTLTAQANRLEGAEYAISVTTDDGRVVMQGQATLAARDTEGSRGTE</sequence>
<gene>
    <name evidence="2" type="ORF">ACFTOW_12640</name>
</gene>
<dbReference type="RefSeq" id="WP_379916235.1">
    <property type="nucleotide sequence ID" value="NZ_JBHUDD010000059.1"/>
</dbReference>
<comment type="caution">
    <text evidence="2">The sequence shown here is derived from an EMBL/GenBank/DDBJ whole genome shotgun (WGS) entry which is preliminary data.</text>
</comment>
<dbReference type="Gene3D" id="3.10.129.10">
    <property type="entry name" value="Hotdog Thioesterase"/>
    <property type="match status" value="1"/>
</dbReference>
<dbReference type="SUPFAM" id="SSF54637">
    <property type="entry name" value="Thioesterase/thiol ester dehydrase-isomerase"/>
    <property type="match status" value="1"/>
</dbReference>